<sequence length="315" mass="34548">MKLIIQIPCYNEAETLPETLQQLPRQIEGIDVIEILVVDDGSKDNTAEVARAFGADHVLSLPFHVGLAGAFYAGLDECLKLGADIIVNTDADNQYNAEDIPVLIYPLLHGKAEIVIGDRGVGSLAVFSPLKRKLQVIGSRVVSAVAGLDIPDATSGFRALSREAALRTLVLSDYSYTLETLIQAGNRGMRVISVPVRTNPPRRPSRLMRGIGDYLTHSTATILRSYTMYRPLRVFFLAGLLLIIPGMILVGRFLIFFLRGEGGGHIQSLILSAVLLIVGFQTGLIGLVADLISKNRRILEDILYRLKQMEEGERK</sequence>
<feature type="transmembrane region" description="Helical" evidence="1">
    <location>
        <begin position="269"/>
        <end position="289"/>
    </location>
</feature>
<keyword evidence="3" id="KW-0808">Transferase</keyword>
<dbReference type="InterPro" id="IPR001173">
    <property type="entry name" value="Glyco_trans_2-like"/>
</dbReference>
<evidence type="ECO:0000313" key="3">
    <source>
        <dbReference type="EMBL" id="HGS88431.1"/>
    </source>
</evidence>
<protein>
    <submittedName>
        <fullName evidence="3">Glycosyltransferase family 2 protein</fullName>
    </submittedName>
</protein>
<gene>
    <name evidence="3" type="ORF">ENT17_12575</name>
</gene>
<evidence type="ECO:0000256" key="1">
    <source>
        <dbReference type="SAM" id="Phobius"/>
    </source>
</evidence>
<dbReference type="PANTHER" id="PTHR48090:SF6">
    <property type="entry name" value="SLR5056 PROTEIN"/>
    <property type="match status" value="1"/>
</dbReference>
<accession>A0A7C4Q3B3</accession>
<organism evidence="3">
    <name type="scientific">Bellilinea caldifistulae</name>
    <dbReference type="NCBI Taxonomy" id="360411"/>
    <lineage>
        <taxon>Bacteria</taxon>
        <taxon>Bacillati</taxon>
        <taxon>Chloroflexota</taxon>
        <taxon>Anaerolineae</taxon>
        <taxon>Anaerolineales</taxon>
        <taxon>Anaerolineaceae</taxon>
        <taxon>Bellilinea</taxon>
    </lineage>
</organism>
<dbReference type="PANTHER" id="PTHR48090">
    <property type="entry name" value="UNDECAPRENYL-PHOSPHATE 4-DEOXY-4-FORMAMIDO-L-ARABINOSE TRANSFERASE-RELATED"/>
    <property type="match status" value="1"/>
</dbReference>
<keyword evidence="1" id="KW-0472">Membrane</keyword>
<dbReference type="Pfam" id="PF00535">
    <property type="entry name" value="Glycos_transf_2"/>
    <property type="match status" value="1"/>
</dbReference>
<dbReference type="EMBL" id="DSXR01000127">
    <property type="protein sequence ID" value="HGS88431.1"/>
    <property type="molecule type" value="Genomic_DNA"/>
</dbReference>
<keyword evidence="1" id="KW-0812">Transmembrane</keyword>
<dbReference type="Gene3D" id="3.90.550.10">
    <property type="entry name" value="Spore Coat Polysaccharide Biosynthesis Protein SpsA, Chain A"/>
    <property type="match status" value="1"/>
</dbReference>
<dbReference type="AlphaFoldDB" id="A0A7C4Q3B3"/>
<dbReference type="SUPFAM" id="SSF53448">
    <property type="entry name" value="Nucleotide-diphospho-sugar transferases"/>
    <property type="match status" value="1"/>
</dbReference>
<dbReference type="InterPro" id="IPR050256">
    <property type="entry name" value="Glycosyltransferase_2"/>
</dbReference>
<dbReference type="InterPro" id="IPR029044">
    <property type="entry name" value="Nucleotide-diphossugar_trans"/>
</dbReference>
<dbReference type="GO" id="GO:0016740">
    <property type="term" value="F:transferase activity"/>
    <property type="evidence" value="ECO:0007669"/>
    <property type="project" value="UniProtKB-KW"/>
</dbReference>
<reference evidence="3" key="1">
    <citation type="journal article" date="2020" name="mSystems">
        <title>Genome- and Community-Level Interaction Insights into Carbon Utilization and Element Cycling Functions of Hydrothermarchaeota in Hydrothermal Sediment.</title>
        <authorList>
            <person name="Zhou Z."/>
            <person name="Liu Y."/>
            <person name="Xu W."/>
            <person name="Pan J."/>
            <person name="Luo Z.H."/>
            <person name="Li M."/>
        </authorList>
    </citation>
    <scope>NUCLEOTIDE SEQUENCE [LARGE SCALE GENOMIC DNA]</scope>
    <source>
        <strain evidence="3">SpSt-556</strain>
    </source>
</reference>
<name>A0A7C4Q3B3_9CHLR</name>
<keyword evidence="1" id="KW-1133">Transmembrane helix</keyword>
<feature type="domain" description="Glycosyltransferase 2-like" evidence="2">
    <location>
        <begin position="7"/>
        <end position="165"/>
    </location>
</feature>
<comment type="caution">
    <text evidence="3">The sequence shown here is derived from an EMBL/GenBank/DDBJ whole genome shotgun (WGS) entry which is preliminary data.</text>
</comment>
<evidence type="ECO:0000259" key="2">
    <source>
        <dbReference type="Pfam" id="PF00535"/>
    </source>
</evidence>
<feature type="transmembrane region" description="Helical" evidence="1">
    <location>
        <begin position="234"/>
        <end position="257"/>
    </location>
</feature>
<dbReference type="CDD" id="cd04179">
    <property type="entry name" value="DPM_DPG-synthase_like"/>
    <property type="match status" value="1"/>
</dbReference>
<proteinExistence type="predicted"/>